<evidence type="ECO:0000256" key="1">
    <source>
        <dbReference type="ARBA" id="ARBA00008857"/>
    </source>
</evidence>
<evidence type="ECO:0000313" key="8">
    <source>
        <dbReference type="EMBL" id="SJM35263.1"/>
    </source>
</evidence>
<evidence type="ECO:0000256" key="2">
    <source>
        <dbReference type="ARBA" id="ARBA00022908"/>
    </source>
</evidence>
<evidence type="ECO:0000256" key="5">
    <source>
        <dbReference type="PROSITE-ProRule" id="PRU01248"/>
    </source>
</evidence>
<name>A0A2P9AVN3_9HYPH</name>
<evidence type="ECO:0000259" key="6">
    <source>
        <dbReference type="PROSITE" id="PS51898"/>
    </source>
</evidence>
<dbReference type="Gene3D" id="1.10.443.10">
    <property type="entry name" value="Intergrase catalytic core"/>
    <property type="match status" value="1"/>
</dbReference>
<dbReference type="GO" id="GO:0003677">
    <property type="term" value="F:DNA binding"/>
    <property type="evidence" value="ECO:0007669"/>
    <property type="project" value="UniProtKB-UniRule"/>
</dbReference>
<protein>
    <recommendedName>
        <fullName evidence="10">Integrase</fullName>
    </recommendedName>
</protein>
<dbReference type="PROSITE" id="PS51900">
    <property type="entry name" value="CB"/>
    <property type="match status" value="1"/>
</dbReference>
<dbReference type="Proteomes" id="UP000245698">
    <property type="component" value="Unassembled WGS sequence"/>
</dbReference>
<evidence type="ECO:0000256" key="4">
    <source>
        <dbReference type="ARBA" id="ARBA00023172"/>
    </source>
</evidence>
<organism evidence="8 9">
    <name type="scientific">Mesorhizobium delmotii</name>
    <dbReference type="NCBI Taxonomy" id="1631247"/>
    <lineage>
        <taxon>Bacteria</taxon>
        <taxon>Pseudomonadati</taxon>
        <taxon>Pseudomonadota</taxon>
        <taxon>Alphaproteobacteria</taxon>
        <taxon>Hyphomicrobiales</taxon>
        <taxon>Phyllobacteriaceae</taxon>
        <taxon>Mesorhizobium</taxon>
    </lineage>
</organism>
<keyword evidence="3 5" id="KW-0238">DNA-binding</keyword>
<dbReference type="Gene3D" id="1.10.150.130">
    <property type="match status" value="1"/>
</dbReference>
<evidence type="ECO:0000256" key="3">
    <source>
        <dbReference type="ARBA" id="ARBA00023125"/>
    </source>
</evidence>
<dbReference type="PANTHER" id="PTHR30349">
    <property type="entry name" value="PHAGE INTEGRASE-RELATED"/>
    <property type="match status" value="1"/>
</dbReference>
<dbReference type="InterPro" id="IPR004107">
    <property type="entry name" value="Integrase_SAM-like_N"/>
</dbReference>
<dbReference type="RefSeq" id="WP_244603099.1">
    <property type="nucleotide sequence ID" value="NZ_FUIG01000074.1"/>
</dbReference>
<reference evidence="9" key="1">
    <citation type="submission" date="2016-12" db="EMBL/GenBank/DDBJ databases">
        <authorList>
            <person name="Brunel B."/>
        </authorList>
    </citation>
    <scope>NUCLEOTIDE SEQUENCE [LARGE SCALE GENOMIC DNA]</scope>
</reference>
<dbReference type="Pfam" id="PF00589">
    <property type="entry name" value="Phage_integrase"/>
    <property type="match status" value="1"/>
</dbReference>
<feature type="domain" description="Tyr recombinase" evidence="6">
    <location>
        <begin position="167"/>
        <end position="447"/>
    </location>
</feature>
<gene>
    <name evidence="8" type="ORF">BQ8482_630004</name>
</gene>
<evidence type="ECO:0008006" key="10">
    <source>
        <dbReference type="Google" id="ProtNLM"/>
    </source>
</evidence>
<comment type="similarity">
    <text evidence="1">Belongs to the 'phage' integrase family.</text>
</comment>
<dbReference type="GO" id="GO:0015074">
    <property type="term" value="P:DNA integration"/>
    <property type="evidence" value="ECO:0007669"/>
    <property type="project" value="UniProtKB-KW"/>
</dbReference>
<dbReference type="PANTHER" id="PTHR30349:SF64">
    <property type="entry name" value="PROPHAGE INTEGRASE INTD-RELATED"/>
    <property type="match status" value="1"/>
</dbReference>
<dbReference type="EMBL" id="FUIG01000074">
    <property type="protein sequence ID" value="SJM35263.1"/>
    <property type="molecule type" value="Genomic_DNA"/>
</dbReference>
<proteinExistence type="inferred from homology"/>
<evidence type="ECO:0000313" key="9">
    <source>
        <dbReference type="Proteomes" id="UP000245698"/>
    </source>
</evidence>
<sequence length="460" mass="51881">MVHALSANEVAAAENLDLADGMPFILGDDGGYDPDLNRFFRACPTLGVRAPNSLRAYGRDILVWMRFLAERRDNKPLWAADRHDVAAFHAARRLALPPMRISAASWNRSIAALDKLYRWAVEEGVIAKSPFTYRQSWLRTNGGAVITAAANAATERGARTRDVRFLSLDRYLLFREIGLRGRLPDGSEDSIWQGRNSERNALFAELLVTTGLRLQEAASLLWIELPKLELASALRSRSFRLAPAIAKGSKGRVIRLPERVLKRLHEYAALERTNVLMRGSQPCSGSVEHPIRVVSHDRGRLLLEKDGVRASVDVLAPRERSRLVWAEASEPLSLWLAEGARPMSPVAWEVVFRRASARCRRFGIDLDVTPHMLRHTFAVHMLSLLVREQIGWVLDERQPHIGAAYRRLIGDPLLKLQRLLGHSRIESTHIYLDCLEESQEMIDAAVEAWELRINTEGALR</sequence>
<dbReference type="SUPFAM" id="SSF47823">
    <property type="entry name" value="lambda integrase-like, N-terminal domain"/>
    <property type="match status" value="1"/>
</dbReference>
<dbReference type="InterPro" id="IPR013762">
    <property type="entry name" value="Integrase-like_cat_sf"/>
</dbReference>
<feature type="domain" description="Core-binding (CB)" evidence="7">
    <location>
        <begin position="30"/>
        <end position="121"/>
    </location>
</feature>
<dbReference type="SUPFAM" id="SSF56349">
    <property type="entry name" value="DNA breaking-rejoining enzymes"/>
    <property type="match status" value="1"/>
</dbReference>
<dbReference type="InterPro" id="IPR011010">
    <property type="entry name" value="DNA_brk_join_enz"/>
</dbReference>
<accession>A0A2P9AVN3</accession>
<dbReference type="InterPro" id="IPR010998">
    <property type="entry name" value="Integrase_recombinase_N"/>
</dbReference>
<dbReference type="InterPro" id="IPR050090">
    <property type="entry name" value="Tyrosine_recombinase_XerCD"/>
</dbReference>
<dbReference type="InterPro" id="IPR044068">
    <property type="entry name" value="CB"/>
</dbReference>
<dbReference type="InterPro" id="IPR002104">
    <property type="entry name" value="Integrase_catalytic"/>
</dbReference>
<dbReference type="Pfam" id="PF02899">
    <property type="entry name" value="Phage_int_SAM_1"/>
    <property type="match status" value="1"/>
</dbReference>
<keyword evidence="9" id="KW-1185">Reference proteome</keyword>
<dbReference type="GO" id="GO:0006310">
    <property type="term" value="P:DNA recombination"/>
    <property type="evidence" value="ECO:0007669"/>
    <property type="project" value="UniProtKB-KW"/>
</dbReference>
<dbReference type="PROSITE" id="PS51898">
    <property type="entry name" value="TYR_RECOMBINASE"/>
    <property type="match status" value="1"/>
</dbReference>
<keyword evidence="2" id="KW-0229">DNA integration</keyword>
<keyword evidence="4" id="KW-0233">DNA recombination</keyword>
<evidence type="ECO:0000259" key="7">
    <source>
        <dbReference type="PROSITE" id="PS51900"/>
    </source>
</evidence>
<dbReference type="AlphaFoldDB" id="A0A2P9AVN3"/>